<dbReference type="KEGG" id="tci:A7K98_15145"/>
<evidence type="ECO:0000313" key="7">
    <source>
        <dbReference type="Proteomes" id="UP000195814"/>
    </source>
</evidence>
<evidence type="ECO:0000313" key="3">
    <source>
        <dbReference type="EMBL" id="ARU94970.1"/>
    </source>
</evidence>
<dbReference type="AlphaFoldDB" id="A0A1Y0LN94"/>
<dbReference type="EMBL" id="CP015579">
    <property type="protein sequence ID" value="ARU94969.1"/>
    <property type="molecule type" value="Genomic_DNA"/>
</dbReference>
<proteinExistence type="predicted"/>
<evidence type="ECO:0000313" key="5">
    <source>
        <dbReference type="EMBL" id="ARU99008.1"/>
    </source>
</evidence>
<keyword evidence="1" id="KW-1133">Transmembrane helix</keyword>
<evidence type="ECO:0000256" key="1">
    <source>
        <dbReference type="SAM" id="Phobius"/>
    </source>
</evidence>
<dbReference type="RefSeq" id="WP_087489335.1">
    <property type="nucleotide sequence ID" value="NZ_CP015579.1"/>
</dbReference>
<keyword evidence="1" id="KW-0472">Membrane</keyword>
<feature type="transmembrane region" description="Helical" evidence="1">
    <location>
        <begin position="59"/>
        <end position="76"/>
    </location>
</feature>
<dbReference type="Proteomes" id="UP000195729">
    <property type="component" value="Chromosome"/>
</dbReference>
<keyword evidence="6" id="KW-1185">Reference proteome</keyword>
<protein>
    <submittedName>
        <fullName evidence="2">Immunity protein</fullName>
    </submittedName>
</protein>
<dbReference type="PROSITE" id="PS51257">
    <property type="entry name" value="PROKAR_LIPOPROTEIN"/>
    <property type="match status" value="1"/>
</dbReference>
<keyword evidence="1" id="KW-0812">Transmembrane</keyword>
<dbReference type="EMBL" id="CP015581">
    <property type="protein sequence ID" value="ARU99007.1"/>
    <property type="molecule type" value="Genomic_DNA"/>
</dbReference>
<feature type="transmembrane region" description="Helical" evidence="1">
    <location>
        <begin position="12"/>
        <end position="39"/>
    </location>
</feature>
<dbReference type="EMBL" id="CP015579">
    <property type="protein sequence ID" value="ARU94970.1"/>
    <property type="molecule type" value="Genomic_DNA"/>
</dbReference>
<organism evidence="2 7">
    <name type="scientific">Tatumella citrea</name>
    <name type="common">Pantoea citrea</name>
    <dbReference type="NCBI Taxonomy" id="53336"/>
    <lineage>
        <taxon>Bacteria</taxon>
        <taxon>Pseudomonadati</taxon>
        <taxon>Pseudomonadota</taxon>
        <taxon>Gammaproteobacteria</taxon>
        <taxon>Enterobacterales</taxon>
        <taxon>Erwiniaceae</taxon>
        <taxon>Tatumella</taxon>
    </lineage>
</organism>
<dbReference type="Proteomes" id="UP000195814">
    <property type="component" value="Chromosome"/>
</dbReference>
<reference evidence="6 7" key="1">
    <citation type="submission" date="2016-05" db="EMBL/GenBank/DDBJ databases">
        <title>Complete genome sequence of two 2,5-diketo-D-glunonic acid producing strain Tatumella citrea.</title>
        <authorList>
            <person name="Duan C."/>
            <person name="Yang J."/>
            <person name="Yang S."/>
        </authorList>
    </citation>
    <scope>NUCLEOTIDE SEQUENCE [LARGE SCALE GENOMIC DNA]</scope>
    <source>
        <strain evidence="4 6">ATCC 39140</strain>
        <strain evidence="2 7">DSM 13699</strain>
    </source>
</reference>
<dbReference type="EMBL" id="CP015581">
    <property type="protein sequence ID" value="ARU99008.1"/>
    <property type="molecule type" value="Genomic_DNA"/>
</dbReference>
<accession>A0A1Y0LN94</accession>
<evidence type="ECO:0000313" key="4">
    <source>
        <dbReference type="EMBL" id="ARU99007.1"/>
    </source>
</evidence>
<dbReference type="KEGG" id="tci:A7K98_15155"/>
<evidence type="ECO:0000313" key="2">
    <source>
        <dbReference type="EMBL" id="ARU94969.1"/>
    </source>
</evidence>
<sequence>MRPNTYGLKSLFILIITFIVTMILAFLSGCLCAAILVYFKNGNFIFGWHEDVFFSIKRGIVVGIPTGVGIWLLSRIKQKEEPSSKQ</sequence>
<name>A0A1Y0LN94_TATCI</name>
<evidence type="ECO:0000313" key="6">
    <source>
        <dbReference type="Proteomes" id="UP000195729"/>
    </source>
</evidence>
<dbReference type="OrthoDB" id="6522323at2"/>
<gene>
    <name evidence="2" type="ORF">A7K98_15145</name>
    <name evidence="3" type="ORF">A7K98_15155</name>
    <name evidence="4" type="ORF">A7K99_15130</name>
    <name evidence="5" type="ORF">A7K99_15140</name>
</gene>